<evidence type="ECO:0000313" key="14">
    <source>
        <dbReference type="Proteomes" id="UP001274896"/>
    </source>
</evidence>
<dbReference type="Gene3D" id="4.10.40.20">
    <property type="match status" value="1"/>
</dbReference>
<dbReference type="GO" id="GO:0006508">
    <property type="term" value="P:proteolysis"/>
    <property type="evidence" value="ECO:0007669"/>
    <property type="project" value="UniProtKB-KW"/>
</dbReference>
<evidence type="ECO:0000259" key="12">
    <source>
        <dbReference type="PROSITE" id="PS51465"/>
    </source>
</evidence>
<dbReference type="Gene3D" id="2.40.10.120">
    <property type="match status" value="1"/>
</dbReference>
<keyword evidence="5" id="KW-0732">Signal</keyword>
<dbReference type="Pfam" id="PF17820">
    <property type="entry name" value="PDZ_6"/>
    <property type="match status" value="1"/>
</dbReference>
<dbReference type="SMART" id="SM00121">
    <property type="entry name" value="IB"/>
    <property type="match status" value="1"/>
</dbReference>
<evidence type="ECO:0000256" key="4">
    <source>
        <dbReference type="ARBA" id="ARBA00022670"/>
    </source>
</evidence>
<organism evidence="13 14">
    <name type="scientific">Hemibagrus guttatus</name>
    <dbReference type="NCBI Taxonomy" id="175788"/>
    <lineage>
        <taxon>Eukaryota</taxon>
        <taxon>Metazoa</taxon>
        <taxon>Chordata</taxon>
        <taxon>Craniata</taxon>
        <taxon>Vertebrata</taxon>
        <taxon>Euteleostomi</taxon>
        <taxon>Actinopterygii</taxon>
        <taxon>Neopterygii</taxon>
        <taxon>Teleostei</taxon>
        <taxon>Ostariophysi</taxon>
        <taxon>Siluriformes</taxon>
        <taxon>Bagridae</taxon>
        <taxon>Hemibagrus</taxon>
    </lineage>
</organism>
<dbReference type="InterPro" id="IPR036058">
    <property type="entry name" value="Kazal_dom_sf"/>
</dbReference>
<dbReference type="InterPro" id="IPR001940">
    <property type="entry name" value="Peptidase_S1C"/>
</dbReference>
<dbReference type="Gene3D" id="3.30.60.30">
    <property type="match status" value="1"/>
</dbReference>
<dbReference type="InterPro" id="IPR011990">
    <property type="entry name" value="TPR-like_helical_dom_sf"/>
</dbReference>
<dbReference type="SUPFAM" id="SSF50044">
    <property type="entry name" value="SH3-domain"/>
    <property type="match status" value="1"/>
</dbReference>
<evidence type="ECO:0000256" key="1">
    <source>
        <dbReference type="ARBA" id="ARBA00004613"/>
    </source>
</evidence>
<dbReference type="Pfam" id="PF07648">
    <property type="entry name" value="Kazal_2"/>
    <property type="match status" value="1"/>
</dbReference>
<dbReference type="Proteomes" id="UP001274896">
    <property type="component" value="Unassembled WGS sequence"/>
</dbReference>
<dbReference type="CDD" id="cd00104">
    <property type="entry name" value="KAZAL_FS"/>
    <property type="match status" value="1"/>
</dbReference>
<dbReference type="InterPro" id="IPR009003">
    <property type="entry name" value="Peptidase_S1_PA"/>
</dbReference>
<keyword evidence="7" id="KW-0720">Serine protease</keyword>
<dbReference type="InterPro" id="IPR002350">
    <property type="entry name" value="Kazal_dom"/>
</dbReference>
<dbReference type="SMART" id="SM00228">
    <property type="entry name" value="PDZ"/>
    <property type="match status" value="1"/>
</dbReference>
<dbReference type="GO" id="GO:0005576">
    <property type="term" value="C:extracellular region"/>
    <property type="evidence" value="ECO:0007669"/>
    <property type="project" value="UniProtKB-SubCell"/>
</dbReference>
<evidence type="ECO:0000256" key="8">
    <source>
        <dbReference type="ARBA" id="ARBA00023157"/>
    </source>
</evidence>
<dbReference type="Pfam" id="PF13424">
    <property type="entry name" value="TPR_12"/>
    <property type="match status" value="1"/>
</dbReference>
<dbReference type="Pfam" id="PF13365">
    <property type="entry name" value="Trypsin_2"/>
    <property type="match status" value="1"/>
</dbReference>
<evidence type="ECO:0000256" key="2">
    <source>
        <dbReference type="ARBA" id="ARBA00010541"/>
    </source>
</evidence>
<evidence type="ECO:0000256" key="6">
    <source>
        <dbReference type="ARBA" id="ARBA00022801"/>
    </source>
</evidence>
<name>A0AAE0R6F0_9TELE</name>
<dbReference type="PROSITE" id="PS51465">
    <property type="entry name" value="KAZAL_2"/>
    <property type="match status" value="1"/>
</dbReference>
<dbReference type="PANTHER" id="PTHR22647">
    <property type="entry name" value="SH3 DOMAIN AND TETRATRICOPEPTIDE REPEATS CONTAINING PROTEIN"/>
    <property type="match status" value="1"/>
</dbReference>
<accession>A0AAE0R6F0</accession>
<dbReference type="GO" id="GO:0004252">
    <property type="term" value="F:serine-type endopeptidase activity"/>
    <property type="evidence" value="ECO:0007669"/>
    <property type="project" value="InterPro"/>
</dbReference>
<feature type="domain" description="Kazal-like" evidence="12">
    <location>
        <begin position="1231"/>
        <end position="1296"/>
    </location>
</feature>
<keyword evidence="14" id="KW-1185">Reference proteome</keyword>
<proteinExistence type="inferred from homology"/>
<evidence type="ECO:0000256" key="5">
    <source>
        <dbReference type="ARBA" id="ARBA00022729"/>
    </source>
</evidence>
<dbReference type="SUPFAM" id="SSF50494">
    <property type="entry name" value="Trypsin-like serine proteases"/>
    <property type="match status" value="1"/>
</dbReference>
<dbReference type="PROSITE" id="PS50005">
    <property type="entry name" value="TPR"/>
    <property type="match status" value="1"/>
</dbReference>
<evidence type="ECO:0000256" key="9">
    <source>
        <dbReference type="PROSITE-ProRule" id="PRU00339"/>
    </source>
</evidence>
<dbReference type="PANTHER" id="PTHR22647:SF3">
    <property type="entry name" value="SH3 DOMAIN AND TETRATRICOPEPTIDE REPEAT-CONTAINING PROTEIN 1"/>
    <property type="match status" value="1"/>
</dbReference>
<evidence type="ECO:0008006" key="15">
    <source>
        <dbReference type="Google" id="ProtNLM"/>
    </source>
</evidence>
<dbReference type="InterPro" id="IPR036028">
    <property type="entry name" value="SH3-like_dom_sf"/>
</dbReference>
<keyword evidence="9" id="KW-0802">TPR repeat</keyword>
<evidence type="ECO:0000256" key="7">
    <source>
        <dbReference type="ARBA" id="ARBA00022825"/>
    </source>
</evidence>
<dbReference type="InterPro" id="IPR009030">
    <property type="entry name" value="Growth_fac_rcpt_cys_sf"/>
</dbReference>
<dbReference type="CDD" id="cd06785">
    <property type="entry name" value="cpPDZ_HtrA-like"/>
    <property type="match status" value="1"/>
</dbReference>
<dbReference type="Gene3D" id="1.25.40.10">
    <property type="entry name" value="Tetratricopeptide repeat domain"/>
    <property type="match status" value="4"/>
</dbReference>
<dbReference type="InterPro" id="IPR000867">
    <property type="entry name" value="IGFBP-like"/>
</dbReference>
<comment type="caution">
    <text evidence="13">The sequence shown here is derived from an EMBL/GenBank/DDBJ whole genome shotgun (WGS) entry which is preliminary data.</text>
</comment>
<dbReference type="PRINTS" id="PR00834">
    <property type="entry name" value="PROTEASES2C"/>
</dbReference>
<dbReference type="Gene3D" id="2.30.42.10">
    <property type="match status" value="1"/>
</dbReference>
<evidence type="ECO:0000259" key="11">
    <source>
        <dbReference type="PROSITE" id="PS51323"/>
    </source>
</evidence>
<dbReference type="InterPro" id="IPR041489">
    <property type="entry name" value="PDZ_6"/>
</dbReference>
<dbReference type="SUPFAM" id="SSF50156">
    <property type="entry name" value="PDZ domain-like"/>
    <property type="match status" value="1"/>
</dbReference>
<feature type="domain" description="PDZ" evidence="10">
    <location>
        <begin position="1519"/>
        <end position="1608"/>
    </location>
</feature>
<dbReference type="SUPFAM" id="SSF57184">
    <property type="entry name" value="Growth factor receptor domain"/>
    <property type="match status" value="1"/>
</dbReference>
<protein>
    <recommendedName>
        <fullName evidence="15">Serine protease HTRA3</fullName>
    </recommendedName>
</protein>
<dbReference type="PROSITE" id="PS51323">
    <property type="entry name" value="IGFBP_N_2"/>
    <property type="match status" value="1"/>
</dbReference>
<keyword evidence="4" id="KW-0645">Protease</keyword>
<keyword evidence="3" id="KW-0964">Secreted</keyword>
<keyword evidence="6" id="KW-0378">Hydrolase</keyword>
<gene>
    <name evidence="13" type="ORF">QTP70_011354</name>
</gene>
<dbReference type="SUPFAM" id="SSF48452">
    <property type="entry name" value="TPR-like"/>
    <property type="match status" value="3"/>
</dbReference>
<dbReference type="FunFam" id="2.40.10.120:FF:000002">
    <property type="entry name" value="HtrA serine peptidase 3"/>
    <property type="match status" value="1"/>
</dbReference>
<feature type="repeat" description="TPR" evidence="9">
    <location>
        <begin position="1032"/>
        <end position="1065"/>
    </location>
</feature>
<evidence type="ECO:0000313" key="13">
    <source>
        <dbReference type="EMBL" id="KAK3545711.1"/>
    </source>
</evidence>
<evidence type="ECO:0000259" key="10">
    <source>
        <dbReference type="PROSITE" id="PS50106"/>
    </source>
</evidence>
<evidence type="ECO:0000256" key="3">
    <source>
        <dbReference type="ARBA" id="ARBA00022525"/>
    </source>
</evidence>
<dbReference type="InterPro" id="IPR042772">
    <property type="entry name" value="SH3TC1/SH3TC2"/>
</dbReference>
<feature type="domain" description="IGFBP N-terminal" evidence="11">
    <location>
        <begin position="1181"/>
        <end position="1252"/>
    </location>
</feature>
<reference evidence="13" key="1">
    <citation type="submission" date="2023-06" db="EMBL/GenBank/DDBJ databases">
        <title>Male Hemibagrus guttatus genome.</title>
        <authorList>
            <person name="Bian C."/>
        </authorList>
    </citation>
    <scope>NUCLEOTIDE SEQUENCE</scope>
    <source>
        <strain evidence="13">Male_cb2023</strain>
        <tissue evidence="13">Muscle</tissue>
    </source>
</reference>
<dbReference type="InterPro" id="IPR001478">
    <property type="entry name" value="PDZ"/>
</dbReference>
<dbReference type="InterPro" id="IPR019734">
    <property type="entry name" value="TPR_rpt"/>
</dbReference>
<comment type="subcellular location">
    <subcellularLocation>
        <location evidence="1">Secreted</location>
    </subcellularLocation>
</comment>
<dbReference type="EMBL" id="JAUCMX010000005">
    <property type="protein sequence ID" value="KAK3545711.1"/>
    <property type="molecule type" value="Genomic_DNA"/>
</dbReference>
<dbReference type="Pfam" id="PF00219">
    <property type="entry name" value="IGFBP"/>
    <property type="match status" value="1"/>
</dbReference>
<dbReference type="SMART" id="SM00028">
    <property type="entry name" value="TPR"/>
    <property type="match status" value="8"/>
</dbReference>
<comment type="similarity">
    <text evidence="2">Belongs to the peptidase S1C family.</text>
</comment>
<sequence>MASFRVNSGCQKFGQLRHELSVEQTSNDLDNKDTFKTVDMENTSTECSVHLVSINSEERTIFITFKSFEEIWKFTTYHRMGFLHQCLGNLLLDQEFWLNALDQEDSGIEVSFNEEVLNQMYKGFLMQEGSFFGTCAVNQMFDSSTSGSDLYLEKGDIALFEPPFLGSGWTVLSLADGSRGTKARPALEPVIPFHEWFLKSCPEWVLVGSGKTCSDLPFLIGICEATEVYDGNGPDELSFEAGDRIIITGLLVTCFEWFMGKLERTDGPSDSEYVGMNRNIANILNEIKENLQNGQTQDSEKLQTDELIRSTESPQEIPHFTVCSEQDGTSPDRYYSLLSFLSSRDHQPEFQLLYAAYPEFLLLHFQGHSDEEELVAYLGVAREIARKKRMSWAQSRICVLLGQLCAGRSKFSQARVYYEEALSIPRDYFTDMYLLSAIYSNLALIYLTQKNAEKYLALSERFAALLMAFCDYLSGTEDPEVLKFALKKAILSHNKAAEARVCFLLARFYLKLGEGMSAVPFIERLQILADEMPGTCDRMRSHSFLLLARLYSDYGLLHLAESSAQQACQQVSSSVTDCFCSISLLLENARELYGVDIPAQVAPCLARAAALESADMEPSLSHAYALCLSWLFHKHGMPKKAVHYMCEFLNHSSATTLSQSDASAALIWLAWLYICDLQHHSALDVLDSVLSSLPEHCTTQLEGVIYNMRGITLRHAGDVKQAAENFHAAVDVCEQFEDRRNWAIALANFGFLSLQAKAKRVAEDQLTQAIELFSDLEDDDHELNFVVVLLALGKLYVSQGFCEKGKVCYEWALLISILNDNSESQLQATHHMCQLYSEACPDEAQCIIYSEHQLNLLHQTGDRTLEAETLEKISLLYLSLGTEKANRCALDYTKRSIGIYIDMGMKRKEAHGWLQAGKIYHILKQTELVDLYVQVAQDIALSTGDTLFILELLEAAGDVFFNSTQDREKAVCFYRDRALPIAVKTSSVRCQLRLCNKLAELLLQLGQHGEALEFAQTALEISVSLADHLNERVAFHRLATLYHCLSQFELAEHHFLKALSLCPSPLQFDEEALYYVKVYQTLGDIIFHDLKDPFDAAGYYHLALAAAMDLGNKKSQLELCTRLATIYHNFLMDHRPAGPVCLLRTPDVLNLDLEEFLFSSSFNYYEVKFAPIRTLVRSEPKSKACPGRCDVSACPSPSCPSGYVPDRCGCCLVCARGEGESCGRAHDLACGDGLECRHPAGKRLSKGVCQCRYGAKLCASDGNTYANVCRLKAASRKALQQGLPGLSSVHKGPCESGRGPTHPNSPRYKFNFIADVVEKIAPAVVHVELFLSHPLFGRTVPLSSGSGFVISETGLIVTNAHVVSTTTLVSGHQQLKVQMHDGDVYEATIKDIDKKSDIATIKINPQKKLSVLLLGHSADLRPGEFVVAIGSPFALQNTVTTGIVSTAQRDGKELGIRDSDMDYIQTDAIINYGNSGGPLVNLDGEVIGINTLKVAAGISFAIPSDRITLFLNDSMGKQSKELRSVKKRFIGIRMLTITEALVEELKQQNPDFPDVISGIYVHEVVPHSPAQKGGIKDGDIIVKLNGRPLTSTSELKEALMEDTALLLEVRRGNDDLLFNIEPDVIMQ</sequence>
<dbReference type="SMART" id="SM00280">
    <property type="entry name" value="KAZAL"/>
    <property type="match status" value="1"/>
</dbReference>
<dbReference type="InterPro" id="IPR036034">
    <property type="entry name" value="PDZ_sf"/>
</dbReference>
<keyword evidence="8" id="KW-1015">Disulfide bond</keyword>
<dbReference type="SUPFAM" id="SSF100895">
    <property type="entry name" value="Kazal-type serine protease inhibitors"/>
    <property type="match status" value="1"/>
</dbReference>
<dbReference type="PROSITE" id="PS50106">
    <property type="entry name" value="PDZ"/>
    <property type="match status" value="1"/>
</dbReference>